<evidence type="ECO:0000313" key="1">
    <source>
        <dbReference type="EMBL" id="KAJ9615300.1"/>
    </source>
</evidence>
<dbReference type="AlphaFoldDB" id="A0AA38XL17"/>
<dbReference type="Proteomes" id="UP001172673">
    <property type="component" value="Unassembled WGS sequence"/>
</dbReference>
<comment type="caution">
    <text evidence="1">The sequence shown here is derived from an EMBL/GenBank/DDBJ whole genome shotgun (WGS) entry which is preliminary data.</text>
</comment>
<proteinExistence type="predicted"/>
<keyword evidence="2" id="KW-1185">Reference proteome</keyword>
<gene>
    <name evidence="1" type="ORF">H2200_001375</name>
</gene>
<sequence length="467" mass="52655">MDGPKLRTHLEEAKEPSQPLLMRDTLVAGGAYRENRHMATADLTQTLSARSIWERQVVSWFWESYAPSTRLAGDSNSGSIWLYHAIQVADPVPVLEQALLALSMTRYGRVKGNLDLIKRGQRTYGIALNLLQKALYDDALMKNDETLASVRALVLYELFESTSTNASAWHQHLAGITTLMASRGPEMHCSPMARTVLEDIRYALMLKALMLHKSSIFGHEDWLHIPWRDRPKSTEQQLYDHGFQLAAILERADSLEDPSLEARNILVLCTDLLEACHRLQQQLETLFTNAFKSFLQERSSAWRSSVDQIPDPSTLNSADIGQLLIVLNLWGCQLLLGFAAKALRARINATINLHPGLTADRPAMNALCGNFASYSDQDALSDIAHALLRYLPLCFGNETNEFAPSRTIFPVTCILWQFRYSKPEFRQTMTLMRSIIKARDVRFAQLGHSVIGWLPYIARDEGGLWTA</sequence>
<accession>A0AA38XL17</accession>
<evidence type="ECO:0000313" key="2">
    <source>
        <dbReference type="Proteomes" id="UP001172673"/>
    </source>
</evidence>
<reference evidence="1" key="1">
    <citation type="submission" date="2022-10" db="EMBL/GenBank/DDBJ databases">
        <title>Culturing micro-colonial fungi from biological soil crusts in the Mojave desert and describing Neophaeococcomyces mojavensis, and introducing the new genera and species Taxawa tesnikishii.</title>
        <authorList>
            <person name="Kurbessoian T."/>
            <person name="Stajich J.E."/>
        </authorList>
    </citation>
    <scope>NUCLEOTIDE SEQUENCE</scope>
    <source>
        <strain evidence="1">TK_41</strain>
    </source>
</reference>
<organism evidence="1 2">
    <name type="scientific">Cladophialophora chaetospira</name>
    <dbReference type="NCBI Taxonomy" id="386627"/>
    <lineage>
        <taxon>Eukaryota</taxon>
        <taxon>Fungi</taxon>
        <taxon>Dikarya</taxon>
        <taxon>Ascomycota</taxon>
        <taxon>Pezizomycotina</taxon>
        <taxon>Eurotiomycetes</taxon>
        <taxon>Chaetothyriomycetidae</taxon>
        <taxon>Chaetothyriales</taxon>
        <taxon>Herpotrichiellaceae</taxon>
        <taxon>Cladophialophora</taxon>
    </lineage>
</organism>
<dbReference type="EMBL" id="JAPDRK010000002">
    <property type="protein sequence ID" value="KAJ9615300.1"/>
    <property type="molecule type" value="Genomic_DNA"/>
</dbReference>
<name>A0AA38XL17_9EURO</name>
<dbReference type="InterPro" id="IPR021858">
    <property type="entry name" value="Fun_TF"/>
</dbReference>
<dbReference type="Pfam" id="PF11951">
    <property type="entry name" value="Fungal_trans_2"/>
    <property type="match status" value="1"/>
</dbReference>
<protein>
    <submittedName>
        <fullName evidence="1">Uncharacterized protein</fullName>
    </submittedName>
</protein>
<dbReference type="PANTHER" id="PTHR38111">
    <property type="entry name" value="ZN(2)-C6 FUNGAL-TYPE DOMAIN-CONTAINING PROTEIN-RELATED"/>
    <property type="match status" value="1"/>
</dbReference>
<dbReference type="PANTHER" id="PTHR38111:SF2">
    <property type="entry name" value="FINGER DOMAIN PROTEIN, PUTATIVE (AFU_ORTHOLOGUE AFUA_1G01560)-RELATED"/>
    <property type="match status" value="1"/>
</dbReference>
<dbReference type="InterPro" id="IPR053178">
    <property type="entry name" value="Osmoadaptation_assoc"/>
</dbReference>